<comment type="caution">
    <text evidence="2">The sequence shown here is derived from an EMBL/GenBank/DDBJ whole genome shotgun (WGS) entry which is preliminary data.</text>
</comment>
<name>A0AAV5WE20_9BILA</name>
<feature type="compositionally biased region" description="Basic and acidic residues" evidence="1">
    <location>
        <begin position="257"/>
        <end position="266"/>
    </location>
</feature>
<organism evidence="2 4">
    <name type="scientific">Pristionchus fissidentatus</name>
    <dbReference type="NCBI Taxonomy" id="1538716"/>
    <lineage>
        <taxon>Eukaryota</taxon>
        <taxon>Metazoa</taxon>
        <taxon>Ecdysozoa</taxon>
        <taxon>Nematoda</taxon>
        <taxon>Chromadorea</taxon>
        <taxon>Rhabditida</taxon>
        <taxon>Rhabditina</taxon>
        <taxon>Diplogasteromorpha</taxon>
        <taxon>Diplogasteroidea</taxon>
        <taxon>Neodiplogasteridae</taxon>
        <taxon>Pristionchus</taxon>
    </lineage>
</organism>
<dbReference type="EMBL" id="BTSY01000181">
    <property type="protein sequence ID" value="GMT37577.1"/>
    <property type="molecule type" value="Genomic_DNA"/>
</dbReference>
<evidence type="ECO:0000313" key="3">
    <source>
        <dbReference type="EMBL" id="GMT37577.1"/>
    </source>
</evidence>
<feature type="compositionally biased region" description="Basic and acidic residues" evidence="1">
    <location>
        <begin position="298"/>
        <end position="315"/>
    </location>
</feature>
<dbReference type="AlphaFoldDB" id="A0AAV5WE20"/>
<evidence type="ECO:0000313" key="4">
    <source>
        <dbReference type="Proteomes" id="UP001432322"/>
    </source>
</evidence>
<feature type="compositionally biased region" description="Acidic residues" evidence="1">
    <location>
        <begin position="246"/>
        <end position="256"/>
    </location>
</feature>
<protein>
    <recommendedName>
        <fullName evidence="5">Myb-like domain-containing protein</fullName>
    </recommendedName>
</protein>
<feature type="non-terminal residue" evidence="2">
    <location>
        <position position="1"/>
    </location>
</feature>
<feature type="compositionally biased region" description="Basic and acidic residues" evidence="1">
    <location>
        <begin position="173"/>
        <end position="187"/>
    </location>
</feature>
<gene>
    <name evidence="2" type="ORF">PFISCL1PPCAC_20418</name>
    <name evidence="3" type="ORF">PFISCL1PPCAC_28874</name>
</gene>
<feature type="region of interest" description="Disordered" evidence="1">
    <location>
        <begin position="227"/>
        <end position="525"/>
    </location>
</feature>
<sequence length="741" mass="85215">IEMRDPWHESEMTAMVEYVHSFVSGKFDSVLKKIDEREKTKEQHCGNKIWVYMEKLQSSSSLWNLGVINHSPASCQSKWSRQLQRRLHNVDNISSEKVLYLYFKLAIKQDKQETEIISRQYPGYKLTWRDGVLKDYQKKFNMNVEVRRADNESNERRKEKNKESVPSTSNNGGRKERDTSEEREVKSNGRQRRLKDDSPSGGAIVEFRYDLIPSRYRKGEDDIDRVTVFPRSSTQKKGRGRRVKEEIEEEEDDEMEGNERRTREESIGATIVKDEPIEEEEDVKPDLASLNSHSNVKNKADDNEEEKREREEPPRKKSKQPVIDQSTVSRAARTRRSTVASRPIDPSHSGDTVADDVETSGKKSKVSPAVFAPLEGSSTSREEREEVSTETIEEVWNAIGKTKKIVEKASEGKEKETREKELESSNGLNQLREEEEGTEMGSAIDHNCGGESPANRSPSVNEYYVDDDSPEKGTPTTRGRKDRVNSRLRKEKEDEETRTSPAFKAPLNRQSKGILRRPRDLLLNGRPTPAAIVGLLDRPVQQLQQMREIGMKRRSRDDEKALQKAAFNAQPLEKQREIRLREELKRRIRKKEEKERNDGTGVEGGDGLVEENVGRSGGRKDEERRGEGKDKKKDLTTVIKKVLNPTRQLEGMWENRVEAIGCVTDEETPIAVWLEVYENMGKSTKEVKMRAVQLAEALWETEEKPDETERAEIHRTICEDLVLNNIAEEIKDAILDDALWQ</sequence>
<feature type="compositionally biased region" description="Basic and acidic residues" evidence="1">
    <location>
        <begin position="404"/>
        <end position="423"/>
    </location>
</feature>
<feature type="region of interest" description="Disordered" evidence="1">
    <location>
        <begin position="591"/>
        <end position="633"/>
    </location>
</feature>
<feature type="compositionally biased region" description="Low complexity" evidence="1">
    <location>
        <begin position="326"/>
        <end position="342"/>
    </location>
</feature>
<feature type="compositionally biased region" description="Basic and acidic residues" evidence="1">
    <location>
        <begin position="618"/>
        <end position="633"/>
    </location>
</feature>
<dbReference type="EMBL" id="BTSY01000005">
    <property type="protein sequence ID" value="GMT29121.1"/>
    <property type="molecule type" value="Genomic_DNA"/>
</dbReference>
<evidence type="ECO:0008006" key="5">
    <source>
        <dbReference type="Google" id="ProtNLM"/>
    </source>
</evidence>
<feature type="compositionally biased region" description="Basic and acidic residues" evidence="1">
    <location>
        <begin position="147"/>
        <end position="163"/>
    </location>
</feature>
<reference evidence="2" key="1">
    <citation type="submission" date="2023-10" db="EMBL/GenBank/DDBJ databases">
        <title>Genome assembly of Pristionchus species.</title>
        <authorList>
            <person name="Yoshida K."/>
            <person name="Sommer R.J."/>
        </authorList>
    </citation>
    <scope>NUCLEOTIDE SEQUENCE</scope>
    <source>
        <strain evidence="2">RS5133</strain>
    </source>
</reference>
<evidence type="ECO:0000313" key="2">
    <source>
        <dbReference type="EMBL" id="GMT29121.1"/>
    </source>
</evidence>
<accession>A0AAV5WE20</accession>
<feature type="compositionally biased region" description="Basic and acidic residues" evidence="1">
    <location>
        <begin position="482"/>
        <end position="498"/>
    </location>
</feature>
<dbReference type="Proteomes" id="UP001432322">
    <property type="component" value="Unassembled WGS sequence"/>
</dbReference>
<feature type="region of interest" description="Disordered" evidence="1">
    <location>
        <begin position="147"/>
        <end position="201"/>
    </location>
</feature>
<evidence type="ECO:0000256" key="1">
    <source>
        <dbReference type="SAM" id="MobiDB-lite"/>
    </source>
</evidence>
<keyword evidence="4" id="KW-1185">Reference proteome</keyword>
<proteinExistence type="predicted"/>